<dbReference type="RefSeq" id="WP_009518090.1">
    <property type="nucleotide sequence ID" value="NZ_CCAE010000009.1"/>
</dbReference>
<dbReference type="GO" id="GO:0005576">
    <property type="term" value="C:extracellular region"/>
    <property type="evidence" value="ECO:0007669"/>
    <property type="project" value="UniProtKB-SubCell"/>
</dbReference>
<dbReference type="InterPro" id="IPR013384">
    <property type="entry name" value="Flagell_FlgL"/>
</dbReference>
<gene>
    <name evidence="6" type="ORF">BN948_01603</name>
</gene>
<protein>
    <submittedName>
        <fullName evidence="6">Flagellar hook-associated protein 3</fullName>
    </submittedName>
</protein>
<dbReference type="GO" id="GO:0005198">
    <property type="term" value="F:structural molecule activity"/>
    <property type="evidence" value="ECO:0007669"/>
    <property type="project" value="InterPro"/>
</dbReference>
<dbReference type="Proteomes" id="UP000028878">
    <property type="component" value="Unassembled WGS sequence"/>
</dbReference>
<proteinExistence type="inferred from homology"/>
<keyword evidence="6" id="KW-0969">Cilium</keyword>
<dbReference type="NCBIfam" id="TIGR02550">
    <property type="entry name" value="flagell_flgL"/>
    <property type="match status" value="1"/>
</dbReference>
<dbReference type="PANTHER" id="PTHR42792:SF1">
    <property type="entry name" value="FLAGELLAR HOOK-ASSOCIATED PROTEIN 3"/>
    <property type="match status" value="1"/>
</dbReference>
<feature type="domain" description="Flagellin N-terminal" evidence="5">
    <location>
        <begin position="3"/>
        <end position="139"/>
    </location>
</feature>
<evidence type="ECO:0000256" key="1">
    <source>
        <dbReference type="ARBA" id="ARBA00004365"/>
    </source>
</evidence>
<dbReference type="GO" id="GO:0009424">
    <property type="term" value="C:bacterial-type flagellum hook"/>
    <property type="evidence" value="ECO:0007669"/>
    <property type="project" value="InterPro"/>
</dbReference>
<dbReference type="SUPFAM" id="SSF64518">
    <property type="entry name" value="Phase 1 flagellin"/>
    <property type="match status" value="1"/>
</dbReference>
<evidence type="ECO:0000313" key="7">
    <source>
        <dbReference type="Proteomes" id="UP000028878"/>
    </source>
</evidence>
<keyword evidence="6" id="KW-0966">Cell projection</keyword>
<dbReference type="EMBL" id="CCAE010000009">
    <property type="protein sequence ID" value="CDN87184.1"/>
    <property type="molecule type" value="Genomic_DNA"/>
</dbReference>
<dbReference type="PANTHER" id="PTHR42792">
    <property type="entry name" value="FLAGELLIN"/>
    <property type="match status" value="1"/>
</dbReference>
<keyword evidence="6" id="KW-0282">Flagellum</keyword>
<organism evidence="6 7">
    <name type="scientific">Hydrogenophaga intermedia</name>
    <dbReference type="NCBI Taxonomy" id="65786"/>
    <lineage>
        <taxon>Bacteria</taxon>
        <taxon>Pseudomonadati</taxon>
        <taxon>Pseudomonadota</taxon>
        <taxon>Betaproteobacteria</taxon>
        <taxon>Burkholderiales</taxon>
        <taxon>Comamonadaceae</taxon>
        <taxon>Hydrogenophaga</taxon>
    </lineage>
</organism>
<dbReference type="InterPro" id="IPR001029">
    <property type="entry name" value="Flagellin_N"/>
</dbReference>
<dbReference type="AlphaFoldDB" id="A0A1L1PEE5"/>
<reference evidence="7" key="1">
    <citation type="submission" date="2014-11" db="EMBL/GenBank/DDBJ databases">
        <title>Draft genome sequence of Hydrogenophaga intermedia S1.</title>
        <authorList>
            <person name="Gan H.M."/>
            <person name="Chew T.H."/>
            <person name="Stolz A."/>
        </authorList>
    </citation>
    <scope>NUCLEOTIDE SEQUENCE [LARGE SCALE GENOMIC DNA]</scope>
    <source>
        <strain evidence="7">S1</strain>
    </source>
</reference>
<evidence type="ECO:0000259" key="5">
    <source>
        <dbReference type="Pfam" id="PF00669"/>
    </source>
</evidence>
<keyword evidence="7" id="KW-1185">Reference proteome</keyword>
<sequence length="303" mass="32504">MRIASNQFHITMSTSLQAATARVEKVLTQMAYGQRVLLPSDDPISSVRLARLDREEAALTQYRDNVGGLMSRLRQSESILDSISNDMLQLQDLLLFAADGSNSSADLNAVAGSLESLRDSVLAFANTRDQEGRYLFSGTASLSPTITFDPAAAPGARYTFTGNTLQQQVVVGEGVTQPANTSLDDVAALLNQLDLTVVDMNTPGVNMSDPAVRARLVATTDLVNDSFNRVGERIARLGGQQALLDNLDGAHANISLSNRQAALTLGQLDYGDATVKLQAYNTSLQATQKAYAKITAFSLFDVI</sequence>
<accession>A0A1L1PEE5</accession>
<comment type="subcellular location">
    <subcellularLocation>
        <location evidence="1">Bacterial flagellum</location>
    </subcellularLocation>
    <subcellularLocation>
        <location evidence="2">Secreted</location>
    </subcellularLocation>
</comment>
<comment type="similarity">
    <text evidence="3">Belongs to the bacterial flagellin family.</text>
</comment>
<evidence type="ECO:0000256" key="3">
    <source>
        <dbReference type="ARBA" id="ARBA00005709"/>
    </source>
</evidence>
<dbReference type="Gene3D" id="1.20.1330.10">
    <property type="entry name" value="f41 fragment of flagellin, N-terminal domain"/>
    <property type="match status" value="1"/>
</dbReference>
<keyword evidence="4" id="KW-0975">Bacterial flagellum</keyword>
<evidence type="ECO:0000256" key="2">
    <source>
        <dbReference type="ARBA" id="ARBA00004613"/>
    </source>
</evidence>
<evidence type="ECO:0000313" key="6">
    <source>
        <dbReference type="EMBL" id="CDN87184.1"/>
    </source>
</evidence>
<dbReference type="GO" id="GO:0071973">
    <property type="term" value="P:bacterial-type flagellum-dependent cell motility"/>
    <property type="evidence" value="ECO:0007669"/>
    <property type="project" value="InterPro"/>
</dbReference>
<evidence type="ECO:0000256" key="4">
    <source>
        <dbReference type="ARBA" id="ARBA00023143"/>
    </source>
</evidence>
<dbReference type="InterPro" id="IPR001492">
    <property type="entry name" value="Flagellin"/>
</dbReference>
<name>A0A1L1PEE5_HYDIT</name>
<dbReference type="Pfam" id="PF00669">
    <property type="entry name" value="Flagellin_N"/>
    <property type="match status" value="1"/>
</dbReference>